<reference evidence="1" key="1">
    <citation type="journal article" date="2020" name="mSystems">
        <title>Genome- and Community-Level Interaction Insights into Carbon Utilization and Element Cycling Functions of Hydrothermarchaeota in Hydrothermal Sediment.</title>
        <authorList>
            <person name="Zhou Z."/>
            <person name="Liu Y."/>
            <person name="Xu W."/>
            <person name="Pan J."/>
            <person name="Luo Z.H."/>
            <person name="Li M."/>
        </authorList>
    </citation>
    <scope>NUCLEOTIDE SEQUENCE [LARGE SCALE GENOMIC DNA]</scope>
    <source>
        <strain evidence="1">SpSt-524</strain>
    </source>
</reference>
<name>A0A7C3HJY4_MEIRU</name>
<dbReference type="AlphaFoldDB" id="A0A7C3HJY4"/>
<dbReference type="EMBL" id="DSWI01000031">
    <property type="protein sequence ID" value="HFG21580.1"/>
    <property type="molecule type" value="Genomic_DNA"/>
</dbReference>
<sequence>MPKTLTPVNAFPANIANFPQAGNNEPIAIGPLENAFQVLLNRTENLHIRLLDNEVNGIKRVRKFVSLSELSAATGFSDGDVADVEGYGRYRLYNPSGLAADGLWILTATGGTGRWVHILNSMRGANSGLATLTSGGRLAQSPQDGSILTAHLANSAVTGPKLAAGAAVANIGYTPVNKAGDTMSGDLVNTARMFVHRQAGAPSPAISLAIGDEDTGFHWISDGVIAAYGNNSEAFRFTGAQFDFKVPFTGRYDHAQRWSVNAFLGGSSSVTLQPNDTYTLCIHKVGKPSGKNLYLKRIRWRLSGAPVARIASNNTYTTSTNEGDDALDFALVTSPTSALYNVSIQAYNSSGAPLVINPSDSIWIELEIR</sequence>
<evidence type="ECO:0000313" key="1">
    <source>
        <dbReference type="EMBL" id="HFG21580.1"/>
    </source>
</evidence>
<comment type="caution">
    <text evidence="1">The sequence shown here is derived from an EMBL/GenBank/DDBJ whole genome shotgun (WGS) entry which is preliminary data.</text>
</comment>
<organism evidence="1">
    <name type="scientific">Meiothermus ruber</name>
    <dbReference type="NCBI Taxonomy" id="277"/>
    <lineage>
        <taxon>Bacteria</taxon>
        <taxon>Thermotogati</taxon>
        <taxon>Deinococcota</taxon>
        <taxon>Deinococci</taxon>
        <taxon>Thermales</taxon>
        <taxon>Thermaceae</taxon>
        <taxon>Meiothermus</taxon>
    </lineage>
</organism>
<proteinExistence type="predicted"/>
<accession>A0A7C3HJY4</accession>
<gene>
    <name evidence="1" type="ORF">ENS82_12865</name>
</gene>
<protein>
    <submittedName>
        <fullName evidence="1">Uncharacterized protein</fullName>
    </submittedName>
</protein>